<dbReference type="GeneID" id="93162415"/>
<proteinExistence type="predicted"/>
<accession>A0A0J9C127</accession>
<name>A0A0J9C127_9FIRM</name>
<comment type="caution">
    <text evidence="1">The sequence shown here is derived from an EMBL/GenBank/DDBJ whole genome shotgun (WGS) entry which is preliminary data.</text>
</comment>
<protein>
    <submittedName>
        <fullName evidence="1">Uncharacterized protein</fullName>
    </submittedName>
</protein>
<organism evidence="1 2">
    <name type="scientific">[Clostridium] citroniae WAL-19142</name>
    <dbReference type="NCBI Taxonomy" id="742734"/>
    <lineage>
        <taxon>Bacteria</taxon>
        <taxon>Bacillati</taxon>
        <taxon>Bacillota</taxon>
        <taxon>Clostridia</taxon>
        <taxon>Lachnospirales</taxon>
        <taxon>Lachnospiraceae</taxon>
        <taxon>Enterocloster</taxon>
    </lineage>
</organism>
<gene>
    <name evidence="1" type="ORF">HMPREF9470_03054</name>
</gene>
<evidence type="ECO:0000313" key="2">
    <source>
        <dbReference type="Proteomes" id="UP000037392"/>
    </source>
</evidence>
<reference evidence="1 2" key="1">
    <citation type="submission" date="2011-04" db="EMBL/GenBank/DDBJ databases">
        <title>The Genome Sequence of Clostridium citroniae WAL-19142.</title>
        <authorList>
            <consortium name="The Broad Institute Genome Sequencing Platform"/>
            <person name="Earl A."/>
            <person name="Ward D."/>
            <person name="Feldgarden M."/>
            <person name="Gevers D."/>
            <person name="Warren Y.A."/>
            <person name="Tyrrell K.L."/>
            <person name="Citron D.M."/>
            <person name="Goldstein E.J."/>
            <person name="Daigneault M."/>
            <person name="Allen-Vercoe E."/>
            <person name="Young S.K."/>
            <person name="Zeng Q."/>
            <person name="Gargeya S."/>
            <person name="Fitzgerald M."/>
            <person name="Haas B."/>
            <person name="Abouelleil A."/>
            <person name="Alvarado L."/>
            <person name="Arachchi H.M."/>
            <person name="Berlin A."/>
            <person name="Brown A."/>
            <person name="Chapman S.B."/>
            <person name="Chen Z."/>
            <person name="Dunbar C."/>
            <person name="Freedman E."/>
            <person name="Gearin G."/>
            <person name="Gellesch M."/>
            <person name="Goldberg J."/>
            <person name="Griggs A."/>
            <person name="Gujja S."/>
            <person name="Heilman E.R."/>
            <person name="Heiman D."/>
            <person name="Howarth C."/>
            <person name="Larson L."/>
            <person name="Lui A."/>
            <person name="MacDonald P.J."/>
            <person name="Mehta T."/>
            <person name="Montmayeur A."/>
            <person name="Murphy C."/>
            <person name="Neiman D."/>
            <person name="Pearson M."/>
            <person name="Priest M."/>
            <person name="Roberts A."/>
            <person name="Saif S."/>
            <person name="Shea T."/>
            <person name="Shenoy N."/>
            <person name="Sisk P."/>
            <person name="Stolte C."/>
            <person name="Sykes S."/>
            <person name="White J."/>
            <person name="Yandava C."/>
            <person name="Wortman J."/>
            <person name="Nusbaum C."/>
            <person name="Birren B."/>
        </authorList>
    </citation>
    <scope>NUCLEOTIDE SEQUENCE [LARGE SCALE GENOMIC DNA]</scope>
    <source>
        <strain evidence="1 2">WAL-19142</strain>
    </source>
</reference>
<dbReference type="PATRIC" id="fig|742734.4.peg.3266"/>
<sequence>MDEDAEIEGFRKFMKAAVMAVKASDEAVFICPVCGGRARSERAVNGQIHAICKGCRINVMGEPFVNDSGWICE</sequence>
<dbReference type="AlphaFoldDB" id="A0A0J9C127"/>
<dbReference type="Proteomes" id="UP000037392">
    <property type="component" value="Unassembled WGS sequence"/>
</dbReference>
<evidence type="ECO:0000313" key="1">
    <source>
        <dbReference type="EMBL" id="KMW18144.1"/>
    </source>
</evidence>
<dbReference type="RefSeq" id="WP_007858557.1">
    <property type="nucleotide sequence ID" value="NZ_KQ235879.1"/>
</dbReference>
<dbReference type="EMBL" id="ADLK01000024">
    <property type="protein sequence ID" value="KMW18144.1"/>
    <property type="molecule type" value="Genomic_DNA"/>
</dbReference>